<feature type="compositionally biased region" description="Low complexity" evidence="1">
    <location>
        <begin position="12"/>
        <end position="27"/>
    </location>
</feature>
<sequence>MSDSRDRDGKGVRSSGSSSRSKTPSRSDVMEKTLGELRGKVTEVTDESFNKAWDRVYGNKEYRPSWVGKITDGGRQHGGRGLPPPKALYVPGVGQRPEPAATHGASKPTDDQSLKKIDEEPTPKPTSKPKKSDEIKSKQYAGIPEQFRAKHVPSPLKIGGKVVPQEQELDTWKDAIASDEVSSDGKPVFNKVVKQTNITGWMDHNNYWEQKTTSLTSNPPPARRRQKPRIQHHIVTANYDMVGKYENKVRRQDLKIGAVQLPAEKELKSWGDDLEIPDDLGTADYSLEDATDLEPASSPRRQKWNAVLKHSNVPGFFTHNNYWK</sequence>
<dbReference type="GeneID" id="119740152"/>
<name>A0A914B761_PATMI</name>
<evidence type="ECO:0000313" key="3">
    <source>
        <dbReference type="Proteomes" id="UP000887568"/>
    </source>
</evidence>
<dbReference type="Proteomes" id="UP000887568">
    <property type="component" value="Unplaced"/>
</dbReference>
<dbReference type="OMA" id="KSKQYAG"/>
<feature type="compositionally biased region" description="Basic and acidic residues" evidence="1">
    <location>
        <begin position="28"/>
        <end position="63"/>
    </location>
</feature>
<reference evidence="2" key="1">
    <citation type="submission" date="2022-11" db="UniProtKB">
        <authorList>
            <consortium name="EnsemblMetazoa"/>
        </authorList>
    </citation>
    <scope>IDENTIFICATION</scope>
</reference>
<evidence type="ECO:0000313" key="2">
    <source>
        <dbReference type="EnsemblMetazoa" id="XP_038071287.1"/>
    </source>
</evidence>
<feature type="compositionally biased region" description="Basic and acidic residues" evidence="1">
    <location>
        <begin position="108"/>
        <end position="122"/>
    </location>
</feature>
<dbReference type="EnsemblMetazoa" id="XM_038215359.1">
    <property type="protein sequence ID" value="XP_038071287.1"/>
    <property type="gene ID" value="LOC119740152"/>
</dbReference>
<feature type="region of interest" description="Disordered" evidence="1">
    <location>
        <begin position="1"/>
        <end position="162"/>
    </location>
</feature>
<feature type="compositionally biased region" description="Basic and acidic residues" evidence="1">
    <location>
        <begin position="1"/>
        <end position="11"/>
    </location>
</feature>
<dbReference type="AlphaFoldDB" id="A0A914B761"/>
<dbReference type="RefSeq" id="XP_038071287.1">
    <property type="nucleotide sequence ID" value="XM_038215359.1"/>
</dbReference>
<evidence type="ECO:0000256" key="1">
    <source>
        <dbReference type="SAM" id="MobiDB-lite"/>
    </source>
</evidence>
<keyword evidence="3" id="KW-1185">Reference proteome</keyword>
<proteinExistence type="predicted"/>
<protein>
    <submittedName>
        <fullName evidence="2">Uncharacterized protein</fullName>
    </submittedName>
</protein>
<accession>A0A914B761</accession>
<dbReference type="OrthoDB" id="10040781at2759"/>
<organism evidence="2 3">
    <name type="scientific">Patiria miniata</name>
    <name type="common">Bat star</name>
    <name type="synonym">Asterina miniata</name>
    <dbReference type="NCBI Taxonomy" id="46514"/>
    <lineage>
        <taxon>Eukaryota</taxon>
        <taxon>Metazoa</taxon>
        <taxon>Echinodermata</taxon>
        <taxon>Eleutherozoa</taxon>
        <taxon>Asterozoa</taxon>
        <taxon>Asteroidea</taxon>
        <taxon>Valvatacea</taxon>
        <taxon>Valvatida</taxon>
        <taxon>Asterinidae</taxon>
        <taxon>Patiria</taxon>
    </lineage>
</organism>